<protein>
    <submittedName>
        <fullName evidence="2">Uncharacterized protein</fullName>
    </submittedName>
</protein>
<evidence type="ECO:0000313" key="2">
    <source>
        <dbReference type="EMBL" id="QYC11363.1"/>
    </source>
</evidence>
<name>A0ABX8TJF5_9CAUL</name>
<sequence>MNRLEPNTLLAISTAVALALLIMTASVFGVPGTALKYVIIAVICSVLFVSLNGWMARLMKRPPPLPLILADAPSTAAWASLFPLLVIIAAAIPVFFSGHDYGLLILFASIWFAVTVDSAIRANRRG</sequence>
<gene>
    <name evidence="2" type="ORF">KWG56_05105</name>
</gene>
<feature type="transmembrane region" description="Helical" evidence="1">
    <location>
        <begin position="34"/>
        <end position="55"/>
    </location>
</feature>
<evidence type="ECO:0000313" key="3">
    <source>
        <dbReference type="Proteomes" id="UP000824334"/>
    </source>
</evidence>
<dbReference type="Proteomes" id="UP000824334">
    <property type="component" value="Chromosome"/>
</dbReference>
<dbReference type="EMBL" id="CP080034">
    <property type="protein sequence ID" value="QYC11363.1"/>
    <property type="molecule type" value="Genomic_DNA"/>
</dbReference>
<proteinExistence type="predicted"/>
<reference evidence="2 3" key="1">
    <citation type="submission" date="2021-07" db="EMBL/GenBank/DDBJ databases">
        <title>Isolation and characterization of bacteria from a gold mining with a capacity of golden bioaccumulation.</title>
        <authorList>
            <person name="Yang X.J."/>
        </authorList>
    </citation>
    <scope>NUCLEOTIDE SEQUENCE [LARGE SCALE GENOMIC DNA]</scope>
    <source>
        <strain evidence="2 3">Au29</strain>
    </source>
</reference>
<dbReference type="RefSeq" id="WP_219353957.1">
    <property type="nucleotide sequence ID" value="NZ_CP080034.1"/>
</dbReference>
<keyword evidence="1" id="KW-0472">Membrane</keyword>
<feature type="transmembrane region" description="Helical" evidence="1">
    <location>
        <begin position="7"/>
        <end position="28"/>
    </location>
</feature>
<keyword evidence="3" id="KW-1185">Reference proteome</keyword>
<feature type="transmembrane region" description="Helical" evidence="1">
    <location>
        <begin position="76"/>
        <end position="95"/>
    </location>
</feature>
<keyword evidence="1" id="KW-1133">Transmembrane helix</keyword>
<evidence type="ECO:0000256" key="1">
    <source>
        <dbReference type="SAM" id="Phobius"/>
    </source>
</evidence>
<keyword evidence="1" id="KW-0812">Transmembrane</keyword>
<dbReference type="GeneID" id="94374633"/>
<organism evidence="2 3">
    <name type="scientific">Brevundimonas nasdae</name>
    <dbReference type="NCBI Taxonomy" id="172043"/>
    <lineage>
        <taxon>Bacteria</taxon>
        <taxon>Pseudomonadati</taxon>
        <taxon>Pseudomonadota</taxon>
        <taxon>Alphaproteobacteria</taxon>
        <taxon>Caulobacterales</taxon>
        <taxon>Caulobacteraceae</taxon>
        <taxon>Brevundimonas</taxon>
    </lineage>
</organism>
<accession>A0ABX8TJF5</accession>
<feature type="transmembrane region" description="Helical" evidence="1">
    <location>
        <begin position="101"/>
        <end position="120"/>
    </location>
</feature>